<name>A0AA39ZY04_9PEZI</name>
<keyword evidence="1" id="KW-1133">Transmembrane helix</keyword>
<sequence>ITIFPSIALYNVAELSFIILATFKRRSGLYFWSFVAATWGIVPHAVGFMLKAYVPGAGRFVLVSMFIFGWWGMVTGQSLVLYSRLHLVLHNRLHLRLVLAMIVTNVVVCHVPVSVLAFGVNSAHPEPFLRPYSVYEKLQVTIFFVQEVTLSGLYIREAVRLMRTRAAVGMNDKGGRRARALIIHLLVVNIIIVLLDVNIMVLEYANLHDIQTSYKTLVYSVKLKIEFSILNRLVELTR</sequence>
<protein>
    <recommendedName>
        <fullName evidence="2">DUF7703 domain-containing protein</fullName>
    </recommendedName>
</protein>
<feature type="transmembrane region" description="Helical" evidence="1">
    <location>
        <begin position="30"/>
        <end position="54"/>
    </location>
</feature>
<feature type="transmembrane region" description="Helical" evidence="1">
    <location>
        <begin position="60"/>
        <end position="85"/>
    </location>
</feature>
<feature type="domain" description="DUF7703" evidence="2">
    <location>
        <begin position="4"/>
        <end position="238"/>
    </location>
</feature>
<reference evidence="3" key="1">
    <citation type="submission" date="2023-06" db="EMBL/GenBank/DDBJ databases">
        <title>Genome-scale phylogeny and comparative genomics of the fungal order Sordariales.</title>
        <authorList>
            <consortium name="Lawrence Berkeley National Laboratory"/>
            <person name="Hensen N."/>
            <person name="Bonometti L."/>
            <person name="Westerberg I."/>
            <person name="Brannstrom I.O."/>
            <person name="Guillou S."/>
            <person name="Cros-Aarteil S."/>
            <person name="Calhoun S."/>
            <person name="Haridas S."/>
            <person name="Kuo A."/>
            <person name="Mondo S."/>
            <person name="Pangilinan J."/>
            <person name="Riley R."/>
            <person name="Labutti K."/>
            <person name="Andreopoulos B."/>
            <person name="Lipzen A."/>
            <person name="Chen C."/>
            <person name="Yanf M."/>
            <person name="Daum C."/>
            <person name="Ng V."/>
            <person name="Clum A."/>
            <person name="Steindorff A."/>
            <person name="Ohm R."/>
            <person name="Martin F."/>
            <person name="Silar P."/>
            <person name="Natvig D."/>
            <person name="Lalanne C."/>
            <person name="Gautier V."/>
            <person name="Ament-Velasquez S.L."/>
            <person name="Kruys A."/>
            <person name="Hutchinson M.I."/>
            <person name="Powell A.J."/>
            <person name="Barry K."/>
            <person name="Miller A.N."/>
            <person name="Grigoriev I.V."/>
            <person name="Debuchy R."/>
            <person name="Gladieux P."/>
            <person name="Thoren M.H."/>
            <person name="Johannesson H."/>
        </authorList>
    </citation>
    <scope>NUCLEOTIDE SEQUENCE</scope>
    <source>
        <strain evidence="3">SMH4607-1</strain>
    </source>
</reference>
<dbReference type="PANTHER" id="PTHR37013:SF3">
    <property type="entry name" value="INTEGRAL MEMBRANE PROTEIN (AFU_ORTHOLOGUE AFUA_1G05950)"/>
    <property type="match status" value="1"/>
</dbReference>
<evidence type="ECO:0000256" key="1">
    <source>
        <dbReference type="SAM" id="Phobius"/>
    </source>
</evidence>
<gene>
    <name evidence="3" type="ORF">B0H67DRAFT_464549</name>
</gene>
<feature type="non-terminal residue" evidence="3">
    <location>
        <position position="1"/>
    </location>
</feature>
<feature type="non-terminal residue" evidence="3">
    <location>
        <position position="238"/>
    </location>
</feature>
<dbReference type="Proteomes" id="UP001172102">
    <property type="component" value="Unassembled WGS sequence"/>
</dbReference>
<keyword evidence="1" id="KW-0812">Transmembrane</keyword>
<feature type="transmembrane region" description="Helical" evidence="1">
    <location>
        <begin position="180"/>
        <end position="201"/>
    </location>
</feature>
<feature type="transmembrane region" description="Helical" evidence="1">
    <location>
        <begin position="6"/>
        <end position="23"/>
    </location>
</feature>
<feature type="transmembrane region" description="Helical" evidence="1">
    <location>
        <begin position="97"/>
        <end position="120"/>
    </location>
</feature>
<dbReference type="AlphaFoldDB" id="A0AA39ZY04"/>
<keyword evidence="4" id="KW-1185">Reference proteome</keyword>
<evidence type="ECO:0000259" key="2">
    <source>
        <dbReference type="Pfam" id="PF24802"/>
    </source>
</evidence>
<keyword evidence="1" id="KW-0472">Membrane</keyword>
<comment type="caution">
    <text evidence="3">The sequence shown here is derived from an EMBL/GenBank/DDBJ whole genome shotgun (WGS) entry which is preliminary data.</text>
</comment>
<dbReference type="Pfam" id="PF24802">
    <property type="entry name" value="DUF7703"/>
    <property type="match status" value="1"/>
</dbReference>
<evidence type="ECO:0000313" key="4">
    <source>
        <dbReference type="Proteomes" id="UP001172102"/>
    </source>
</evidence>
<evidence type="ECO:0000313" key="3">
    <source>
        <dbReference type="EMBL" id="KAK0705657.1"/>
    </source>
</evidence>
<dbReference type="PANTHER" id="PTHR37013">
    <property type="entry name" value="INTEGRAL MEMBRANE PROTEIN (AFU_ORTHOLOGUE AFUA_1G05950)-RELATED"/>
    <property type="match status" value="1"/>
</dbReference>
<feature type="transmembrane region" description="Helical" evidence="1">
    <location>
        <begin position="140"/>
        <end position="159"/>
    </location>
</feature>
<dbReference type="InterPro" id="IPR056120">
    <property type="entry name" value="DUF7703"/>
</dbReference>
<accession>A0AA39ZY04</accession>
<proteinExistence type="predicted"/>
<dbReference type="EMBL" id="JAUKUA010000007">
    <property type="protein sequence ID" value="KAK0705657.1"/>
    <property type="molecule type" value="Genomic_DNA"/>
</dbReference>
<organism evidence="3 4">
    <name type="scientific">Lasiosphaeris hirsuta</name>
    <dbReference type="NCBI Taxonomy" id="260670"/>
    <lineage>
        <taxon>Eukaryota</taxon>
        <taxon>Fungi</taxon>
        <taxon>Dikarya</taxon>
        <taxon>Ascomycota</taxon>
        <taxon>Pezizomycotina</taxon>
        <taxon>Sordariomycetes</taxon>
        <taxon>Sordariomycetidae</taxon>
        <taxon>Sordariales</taxon>
        <taxon>Lasiosphaeriaceae</taxon>
        <taxon>Lasiosphaeris</taxon>
    </lineage>
</organism>